<feature type="binding site" evidence="8">
    <location>
        <position position="179"/>
    </location>
    <ligand>
        <name>UDP-N-acetyl-alpha-D-muramoyl-L-alanyl-D-glutamate</name>
        <dbReference type="ChEBI" id="CHEBI:83900"/>
    </ligand>
</feature>
<evidence type="ECO:0000256" key="1">
    <source>
        <dbReference type="ARBA" id="ARBA00004752"/>
    </source>
</evidence>
<evidence type="ECO:0000256" key="8">
    <source>
        <dbReference type="HAMAP-Rule" id="MF_00208"/>
    </source>
</evidence>
<evidence type="ECO:0000313" key="14">
    <source>
        <dbReference type="Proteomes" id="UP000192660"/>
    </source>
</evidence>
<keyword evidence="8" id="KW-0460">Magnesium</keyword>
<dbReference type="PANTHER" id="PTHR23135:SF4">
    <property type="entry name" value="UDP-N-ACETYLMURAMOYL-L-ALANYL-D-GLUTAMATE--2,6-DIAMINOPIMELATE LIGASE MURE HOMOLOG, CHLOROPLASTIC"/>
    <property type="match status" value="1"/>
</dbReference>
<evidence type="ECO:0000256" key="9">
    <source>
        <dbReference type="RuleBase" id="RU004135"/>
    </source>
</evidence>
<evidence type="ECO:0000256" key="3">
    <source>
        <dbReference type="ARBA" id="ARBA00022618"/>
    </source>
</evidence>
<proteinExistence type="inferred from homology"/>
<evidence type="ECO:0000256" key="2">
    <source>
        <dbReference type="ARBA" id="ARBA00005898"/>
    </source>
</evidence>
<dbReference type="Pfam" id="PF01225">
    <property type="entry name" value="Mur_ligase"/>
    <property type="match status" value="1"/>
</dbReference>
<feature type="binding site" evidence="8">
    <location>
        <position position="173"/>
    </location>
    <ligand>
        <name>UDP-N-acetyl-alpha-D-muramoyl-L-alanyl-D-glutamate</name>
        <dbReference type="ChEBI" id="CHEBI:83900"/>
    </ligand>
</feature>
<dbReference type="NCBIfam" id="TIGR01085">
    <property type="entry name" value="murE"/>
    <property type="match status" value="1"/>
</dbReference>
<keyword evidence="8" id="KW-0963">Cytoplasm</keyword>
<dbReference type="EC" id="6.3.2.-" evidence="8"/>
<evidence type="ECO:0000313" key="13">
    <source>
        <dbReference type="EMBL" id="SMC03037.1"/>
    </source>
</evidence>
<dbReference type="GO" id="GO:0009252">
    <property type="term" value="P:peptidoglycan biosynthetic process"/>
    <property type="evidence" value="ECO:0007669"/>
    <property type="project" value="UniProtKB-UniRule"/>
</dbReference>
<accession>A0A1W1W9R7</accession>
<dbReference type="InterPro" id="IPR036615">
    <property type="entry name" value="Mur_ligase_C_dom_sf"/>
</dbReference>
<feature type="modified residue" description="N6-carboxylysine" evidence="8">
    <location>
        <position position="213"/>
    </location>
</feature>
<evidence type="ECO:0000259" key="11">
    <source>
        <dbReference type="Pfam" id="PF02875"/>
    </source>
</evidence>
<dbReference type="SUPFAM" id="SSF53244">
    <property type="entry name" value="MurD-like peptide ligases, peptide-binding domain"/>
    <property type="match status" value="1"/>
</dbReference>
<dbReference type="SUPFAM" id="SSF63418">
    <property type="entry name" value="MurE/MurF N-terminal domain"/>
    <property type="match status" value="1"/>
</dbReference>
<comment type="cofactor">
    <cofactor evidence="8">
        <name>Mg(2+)</name>
        <dbReference type="ChEBI" id="CHEBI:18420"/>
    </cofactor>
</comment>
<dbReference type="InterPro" id="IPR005761">
    <property type="entry name" value="UDP-N-AcMur-Glu-dNH2Pim_ligase"/>
</dbReference>
<protein>
    <recommendedName>
        <fullName evidence="8">UDP-N-acetylmuramyl-tripeptide synthetase</fullName>
        <ecNumber evidence="8">6.3.2.-</ecNumber>
    </recommendedName>
    <alternativeName>
        <fullName evidence="8">UDP-MurNAc-tripeptide synthetase</fullName>
    </alternativeName>
</protein>
<keyword evidence="3 8" id="KW-0132">Cell division</keyword>
<dbReference type="InterPro" id="IPR004101">
    <property type="entry name" value="Mur_ligase_C"/>
</dbReference>
<dbReference type="RefSeq" id="WP_028962161.1">
    <property type="nucleotide sequence ID" value="NZ_FWWY01000001.1"/>
</dbReference>
<organism evidence="13 14">
    <name type="scientific">Sulfobacillus thermosulfidooxidans (strain DSM 9293 / VKM B-1269 / AT-1)</name>
    <dbReference type="NCBI Taxonomy" id="929705"/>
    <lineage>
        <taxon>Bacteria</taxon>
        <taxon>Bacillati</taxon>
        <taxon>Bacillota</taxon>
        <taxon>Clostridia</taxon>
        <taxon>Eubacteriales</taxon>
        <taxon>Clostridiales Family XVII. Incertae Sedis</taxon>
        <taxon>Sulfobacillus</taxon>
    </lineage>
</organism>
<dbReference type="GO" id="GO:0051301">
    <property type="term" value="P:cell division"/>
    <property type="evidence" value="ECO:0007669"/>
    <property type="project" value="UniProtKB-KW"/>
</dbReference>
<keyword evidence="8" id="KW-0067">ATP-binding</keyword>
<feature type="binding site" evidence="8">
    <location>
        <position position="181"/>
    </location>
    <ligand>
        <name>UDP-N-acetyl-alpha-D-muramoyl-L-alanyl-D-glutamate</name>
        <dbReference type="ChEBI" id="CHEBI:83900"/>
    </ligand>
</feature>
<dbReference type="OrthoDB" id="1706403at2"/>
<dbReference type="InterPro" id="IPR013221">
    <property type="entry name" value="Mur_ligase_cen"/>
</dbReference>
<evidence type="ECO:0000259" key="10">
    <source>
        <dbReference type="Pfam" id="PF01225"/>
    </source>
</evidence>
<feature type="binding site" evidence="8">
    <location>
        <begin position="146"/>
        <end position="147"/>
    </location>
    <ligand>
        <name>UDP-N-acetyl-alpha-D-muramoyl-L-alanyl-D-glutamate</name>
        <dbReference type="ChEBI" id="CHEBI:83900"/>
    </ligand>
</feature>
<feature type="domain" description="Mur ligase C-terminal" evidence="11">
    <location>
        <begin position="324"/>
        <end position="453"/>
    </location>
</feature>
<reference evidence="14" key="1">
    <citation type="submission" date="2017-04" db="EMBL/GenBank/DDBJ databases">
        <authorList>
            <person name="Varghese N."/>
            <person name="Submissions S."/>
        </authorList>
    </citation>
    <scope>NUCLEOTIDE SEQUENCE [LARGE SCALE GENOMIC DNA]</scope>
    <source>
        <strain evidence="14">DSM 9293</strain>
    </source>
</reference>
<keyword evidence="7 8" id="KW-0961">Cell wall biogenesis/degradation</keyword>
<dbReference type="GO" id="GO:0005737">
    <property type="term" value="C:cytoplasm"/>
    <property type="evidence" value="ECO:0007669"/>
    <property type="project" value="UniProtKB-SubCell"/>
</dbReference>
<dbReference type="GO" id="GO:0000287">
    <property type="term" value="F:magnesium ion binding"/>
    <property type="evidence" value="ECO:0007669"/>
    <property type="project" value="UniProtKB-UniRule"/>
</dbReference>
<dbReference type="GO" id="GO:0008360">
    <property type="term" value="P:regulation of cell shape"/>
    <property type="evidence" value="ECO:0007669"/>
    <property type="project" value="UniProtKB-KW"/>
</dbReference>
<comment type="subcellular location">
    <subcellularLocation>
        <location evidence="8 9">Cytoplasm</location>
    </subcellularLocation>
</comment>
<dbReference type="STRING" id="28034.BFX07_03345"/>
<dbReference type="Pfam" id="PF02875">
    <property type="entry name" value="Mur_ligase_C"/>
    <property type="match status" value="1"/>
</dbReference>
<dbReference type="InterPro" id="IPR036565">
    <property type="entry name" value="Mur-like_cat_sf"/>
</dbReference>
<dbReference type="InterPro" id="IPR035911">
    <property type="entry name" value="MurE/MurF_N"/>
</dbReference>
<comment type="function">
    <text evidence="8">Catalyzes the addition of an amino acid to the nucleotide precursor UDP-N-acetylmuramoyl-L-alanyl-D-glutamate (UMAG) in the biosynthesis of bacterial cell-wall peptidoglycan.</text>
</comment>
<keyword evidence="4 8" id="KW-0133">Cell shape</keyword>
<evidence type="ECO:0000256" key="7">
    <source>
        <dbReference type="ARBA" id="ARBA00023316"/>
    </source>
</evidence>
<keyword evidence="8" id="KW-0547">Nucleotide-binding</keyword>
<dbReference type="SUPFAM" id="SSF53623">
    <property type="entry name" value="MurD-like peptide ligases, catalytic domain"/>
    <property type="match status" value="1"/>
</dbReference>
<keyword evidence="14" id="KW-1185">Reference proteome</keyword>
<dbReference type="AlphaFoldDB" id="A0A1W1W9R7"/>
<sequence>MDQQLSITESGWVFGPAVKGIRMDSRLVQPGDVFIAVSGSLLDGHEFIQQAIDKGAVAIVGEKPMGRLPVPYIQVQSSREAAADIATSFYKHPSKDLVTVAVTGTNGKTSVVYWLSAILNAANIKTGLVSSVVNDIVCRKQPASLTTPESPDLQAYLDQIRNCGGKAAVVEVSSHGIVQQRVRGTIFQLAILTNITREHLDFHGTMERYVDAKATLFRMLPSNSLGAVLNADDQHFETVAKASRAPVTSYGIKAGDIRGQVLQETAWSTDIRVSGLNLDFITRINHPGRYNVYNVLAVTAAAIRLGVTQEILQREIPNLPSVPGRMQITGGQRGPMAVVDYAHTPDGLYQSLLTVRKFTEGKVWLIFGARGGRDRGKRPEMGRIAAQYADYVIVTADSPNFEDPQKIADALIEGIRQVDDTKLKLVELNRALAIHYAVRHAEKNDVILITGRGPETIQHFGNEDVRLVDAEVVEEALQERWRQEGSHVPGIS</sequence>
<dbReference type="Proteomes" id="UP000192660">
    <property type="component" value="Unassembled WGS sequence"/>
</dbReference>
<feature type="binding site" evidence="8">
    <location>
        <begin position="104"/>
        <end position="110"/>
    </location>
    <ligand>
        <name>ATP</name>
        <dbReference type="ChEBI" id="CHEBI:30616"/>
    </ligand>
</feature>
<comment type="pathway">
    <text evidence="1 8 9">Cell wall biogenesis; peptidoglycan biosynthesis.</text>
</comment>
<comment type="PTM">
    <text evidence="8">Carboxylation is probably crucial for Mg(2+) binding and, consequently, for the gamma-phosphate positioning of ATP.</text>
</comment>
<evidence type="ECO:0000256" key="5">
    <source>
        <dbReference type="ARBA" id="ARBA00022984"/>
    </source>
</evidence>
<dbReference type="PANTHER" id="PTHR23135">
    <property type="entry name" value="MUR LIGASE FAMILY MEMBER"/>
    <property type="match status" value="1"/>
</dbReference>
<dbReference type="GO" id="GO:0071555">
    <property type="term" value="P:cell wall organization"/>
    <property type="evidence" value="ECO:0007669"/>
    <property type="project" value="UniProtKB-KW"/>
</dbReference>
<dbReference type="GO" id="GO:0016881">
    <property type="term" value="F:acid-amino acid ligase activity"/>
    <property type="evidence" value="ECO:0007669"/>
    <property type="project" value="UniProtKB-UniRule"/>
</dbReference>
<feature type="domain" description="Mur ligase central" evidence="12">
    <location>
        <begin position="102"/>
        <end position="302"/>
    </location>
</feature>
<keyword evidence="5 8" id="KW-0573">Peptidoglycan synthesis</keyword>
<dbReference type="HAMAP" id="MF_00208">
    <property type="entry name" value="MurE"/>
    <property type="match status" value="1"/>
</dbReference>
<keyword evidence="8 13" id="KW-0436">Ligase</keyword>
<dbReference type="GO" id="GO:0005524">
    <property type="term" value="F:ATP binding"/>
    <property type="evidence" value="ECO:0007669"/>
    <property type="project" value="UniProtKB-UniRule"/>
</dbReference>
<feature type="domain" description="Mur ligase N-terminal catalytic" evidence="10">
    <location>
        <begin position="18"/>
        <end position="90"/>
    </location>
</feature>
<evidence type="ECO:0000256" key="6">
    <source>
        <dbReference type="ARBA" id="ARBA00023306"/>
    </source>
</evidence>
<gene>
    <name evidence="8" type="primary">murE</name>
    <name evidence="13" type="ORF">SAMN00768000_0873</name>
</gene>
<evidence type="ECO:0000259" key="12">
    <source>
        <dbReference type="Pfam" id="PF08245"/>
    </source>
</evidence>
<name>A0A1W1W9R7_SULTA</name>
<dbReference type="Pfam" id="PF08245">
    <property type="entry name" value="Mur_ligase_M"/>
    <property type="match status" value="1"/>
</dbReference>
<dbReference type="NCBIfam" id="NF001126">
    <property type="entry name" value="PRK00139.1-4"/>
    <property type="match status" value="1"/>
</dbReference>
<comment type="caution">
    <text evidence="8">Lacks conserved residue(s) required for the propagation of feature annotation.</text>
</comment>
<keyword evidence="6 8" id="KW-0131">Cell cycle</keyword>
<dbReference type="InterPro" id="IPR000713">
    <property type="entry name" value="Mur_ligase_N"/>
</dbReference>
<comment type="similarity">
    <text evidence="2 8">Belongs to the MurCDEF family. MurE subfamily.</text>
</comment>
<evidence type="ECO:0000256" key="4">
    <source>
        <dbReference type="ARBA" id="ARBA00022960"/>
    </source>
</evidence>
<feature type="binding site" evidence="8">
    <location>
        <position position="25"/>
    </location>
    <ligand>
        <name>UDP-N-acetyl-alpha-D-muramoyl-L-alanyl-D-glutamate</name>
        <dbReference type="ChEBI" id="CHEBI:83900"/>
    </ligand>
</feature>
<dbReference type="Gene3D" id="3.40.1390.10">
    <property type="entry name" value="MurE/MurF, N-terminal domain"/>
    <property type="match status" value="1"/>
</dbReference>
<dbReference type="UniPathway" id="UPA00219"/>
<dbReference type="EMBL" id="FWWY01000001">
    <property type="protein sequence ID" value="SMC03037.1"/>
    <property type="molecule type" value="Genomic_DNA"/>
</dbReference>
<dbReference type="Gene3D" id="3.40.1190.10">
    <property type="entry name" value="Mur-like, catalytic domain"/>
    <property type="match status" value="1"/>
</dbReference>
<dbReference type="Gene3D" id="3.90.190.20">
    <property type="entry name" value="Mur ligase, C-terminal domain"/>
    <property type="match status" value="1"/>
</dbReference>